<dbReference type="RefSeq" id="WP_075049462.1">
    <property type="nucleotide sequence ID" value="NZ_CP006867.1"/>
</dbReference>
<name>A0A0U3F8F3_9CREN</name>
<dbReference type="OrthoDB" id="14819at2157"/>
<keyword evidence="2" id="KW-1185">Reference proteome</keyword>
<dbReference type="AlphaFoldDB" id="A0A0U3F8F3"/>
<dbReference type="EMBL" id="CP006867">
    <property type="protein sequence ID" value="ALU12296.1"/>
    <property type="molecule type" value="Genomic_DNA"/>
</dbReference>
<protein>
    <submittedName>
        <fullName evidence="1">Uncharacterized protein</fullName>
    </submittedName>
</protein>
<organism evidence="1 2">
    <name type="scientific">Ignicoccus islandicus DSM 13165</name>
    <dbReference type="NCBI Taxonomy" id="940295"/>
    <lineage>
        <taxon>Archaea</taxon>
        <taxon>Thermoproteota</taxon>
        <taxon>Thermoprotei</taxon>
        <taxon>Desulfurococcales</taxon>
        <taxon>Desulfurococcaceae</taxon>
        <taxon>Ignicoccus</taxon>
    </lineage>
</organism>
<evidence type="ECO:0000313" key="1">
    <source>
        <dbReference type="EMBL" id="ALU12296.1"/>
    </source>
</evidence>
<gene>
    <name evidence="1" type="ORF">EYM_02185</name>
</gene>
<dbReference type="Proteomes" id="UP000060778">
    <property type="component" value="Chromosome"/>
</dbReference>
<proteinExistence type="predicted"/>
<reference evidence="1 2" key="1">
    <citation type="submission" date="2013-11" db="EMBL/GenBank/DDBJ databases">
        <title>Comparative genomics of Ignicoccus.</title>
        <authorList>
            <person name="Podar M."/>
        </authorList>
    </citation>
    <scope>NUCLEOTIDE SEQUENCE [LARGE SCALE GENOMIC DNA]</scope>
    <source>
        <strain evidence="1 2">DSM 13165</strain>
    </source>
</reference>
<evidence type="ECO:0000313" key="2">
    <source>
        <dbReference type="Proteomes" id="UP000060778"/>
    </source>
</evidence>
<accession>A0A0U3F8F3</accession>
<dbReference type="KEGG" id="iis:EYM_02185"/>
<sequence length="138" mass="15849">MYIKFKQGSIKVEVIGNALYVGDEIVLDARTITFPKGSKVYYAEPTKKKMVIVIEHPPIRFVEDPPRVDLVANDRFYYMGFDVRATDLDFEKYLTVVVPGSFLYDYVIVTSNKSEVAMSAKRKAYLEETEKSSIIYLL</sequence>
<dbReference type="GeneID" id="30679840"/>